<dbReference type="PANTHER" id="PTHR43433">
    <property type="entry name" value="HYDROLASE, ALPHA/BETA FOLD FAMILY PROTEIN"/>
    <property type="match status" value="1"/>
</dbReference>
<dbReference type="SUPFAM" id="SSF53474">
    <property type="entry name" value="alpha/beta-Hydrolases"/>
    <property type="match status" value="1"/>
</dbReference>
<evidence type="ECO:0000313" key="3">
    <source>
        <dbReference type="EMBL" id="GGX63424.1"/>
    </source>
</evidence>
<reference evidence="3 4" key="1">
    <citation type="journal article" date="2014" name="Int. J. Syst. Evol. Microbiol.">
        <title>Complete genome sequence of Corynebacterium casei LMG S-19264T (=DSM 44701T), isolated from a smear-ripened cheese.</title>
        <authorList>
            <consortium name="US DOE Joint Genome Institute (JGI-PGF)"/>
            <person name="Walter F."/>
            <person name="Albersmeier A."/>
            <person name="Kalinowski J."/>
            <person name="Ruckert C."/>
        </authorList>
    </citation>
    <scope>NUCLEOTIDE SEQUENCE [LARGE SCALE GENOMIC DNA]</scope>
    <source>
        <strain evidence="3 4">KCTC 23968</strain>
    </source>
</reference>
<organism evidence="3 4">
    <name type="scientific">Litorimonas cladophorae</name>
    <dbReference type="NCBI Taxonomy" id="1220491"/>
    <lineage>
        <taxon>Bacteria</taxon>
        <taxon>Pseudomonadati</taxon>
        <taxon>Pseudomonadota</taxon>
        <taxon>Alphaproteobacteria</taxon>
        <taxon>Maricaulales</taxon>
        <taxon>Robiginitomaculaceae</taxon>
    </lineage>
</organism>
<protein>
    <recommendedName>
        <fullName evidence="2">AB hydrolase-1 domain-containing protein</fullName>
    </recommendedName>
</protein>
<dbReference type="Gene3D" id="3.40.50.1820">
    <property type="entry name" value="alpha/beta hydrolase"/>
    <property type="match status" value="1"/>
</dbReference>
<name>A0A918NFG6_9PROT</name>
<dbReference type="Pfam" id="PF00561">
    <property type="entry name" value="Abhydrolase_1"/>
    <property type="match status" value="1"/>
</dbReference>
<keyword evidence="1" id="KW-0472">Membrane</keyword>
<feature type="domain" description="AB hydrolase-1" evidence="2">
    <location>
        <begin position="64"/>
        <end position="298"/>
    </location>
</feature>
<dbReference type="InterPro" id="IPR050471">
    <property type="entry name" value="AB_hydrolase"/>
</dbReference>
<sequence>MRLRTRLILGAIGVTLIAVGFWLTIYLPFPSATAREAIGDLQTISTSEGSLTYRKLGAGPCIILFPSAGREASDFNELTKALEFNGYQTLSIDPGGIGDSGIGLSINSYRAAFTIHAAGAKNCGWKQPTILIGHAYGNRVVRLNASLSNMQDGFDASLLDLPTDQANIEAVILLAAGGQIPIEPKAEQSLRDIFNPLKSHESRMKDVEYAFFAEGNDIPDHWTRGWHTKTAMAQSEAIIESEEYSDLWHCAGGVPMLIVQPMQDRIAPIENAYALRDKCPQEVEIVEVQNAGHALLPEQPEAVADAVLAFLAKHHPVD</sequence>
<dbReference type="AlphaFoldDB" id="A0A918NFG6"/>
<evidence type="ECO:0000259" key="2">
    <source>
        <dbReference type="Pfam" id="PF00561"/>
    </source>
</evidence>
<dbReference type="InterPro" id="IPR000073">
    <property type="entry name" value="AB_hydrolase_1"/>
</dbReference>
<dbReference type="RefSeq" id="WP_189582644.1">
    <property type="nucleotide sequence ID" value="NZ_BMYV01000001.1"/>
</dbReference>
<keyword evidence="1" id="KW-0812">Transmembrane</keyword>
<dbReference type="Proteomes" id="UP000600865">
    <property type="component" value="Unassembled WGS sequence"/>
</dbReference>
<evidence type="ECO:0000313" key="4">
    <source>
        <dbReference type="Proteomes" id="UP000600865"/>
    </source>
</evidence>
<keyword evidence="4" id="KW-1185">Reference proteome</keyword>
<evidence type="ECO:0000256" key="1">
    <source>
        <dbReference type="SAM" id="Phobius"/>
    </source>
</evidence>
<accession>A0A918NFG6</accession>
<gene>
    <name evidence="3" type="ORF">GCM10011309_11760</name>
</gene>
<dbReference type="EMBL" id="BMYV01000001">
    <property type="protein sequence ID" value="GGX63424.1"/>
    <property type="molecule type" value="Genomic_DNA"/>
</dbReference>
<feature type="transmembrane region" description="Helical" evidence="1">
    <location>
        <begin position="7"/>
        <end position="29"/>
    </location>
</feature>
<keyword evidence="1" id="KW-1133">Transmembrane helix</keyword>
<proteinExistence type="predicted"/>
<dbReference type="PANTHER" id="PTHR43433:SF1">
    <property type="entry name" value="BLL5160 PROTEIN"/>
    <property type="match status" value="1"/>
</dbReference>
<dbReference type="InterPro" id="IPR029058">
    <property type="entry name" value="AB_hydrolase_fold"/>
</dbReference>
<comment type="caution">
    <text evidence="3">The sequence shown here is derived from an EMBL/GenBank/DDBJ whole genome shotgun (WGS) entry which is preliminary data.</text>
</comment>